<accession>X0V6I7</accession>
<organism evidence="1">
    <name type="scientific">marine sediment metagenome</name>
    <dbReference type="NCBI Taxonomy" id="412755"/>
    <lineage>
        <taxon>unclassified sequences</taxon>
        <taxon>metagenomes</taxon>
        <taxon>ecological metagenomes</taxon>
    </lineage>
</organism>
<dbReference type="EMBL" id="BARS01022445">
    <property type="protein sequence ID" value="GAG13730.1"/>
    <property type="molecule type" value="Genomic_DNA"/>
</dbReference>
<proteinExistence type="predicted"/>
<reference evidence="1" key="1">
    <citation type="journal article" date="2014" name="Front. Microbiol.">
        <title>High frequency of phylogenetically diverse reductive dehalogenase-homologous genes in deep subseafloor sedimentary metagenomes.</title>
        <authorList>
            <person name="Kawai M."/>
            <person name="Futagami T."/>
            <person name="Toyoda A."/>
            <person name="Takaki Y."/>
            <person name="Nishi S."/>
            <person name="Hori S."/>
            <person name="Arai W."/>
            <person name="Tsubouchi T."/>
            <person name="Morono Y."/>
            <person name="Uchiyama I."/>
            <person name="Ito T."/>
            <person name="Fujiyama A."/>
            <person name="Inagaki F."/>
            <person name="Takami H."/>
        </authorList>
    </citation>
    <scope>NUCLEOTIDE SEQUENCE</scope>
    <source>
        <strain evidence="1">Expedition CK06-06</strain>
    </source>
</reference>
<name>X0V6I7_9ZZZZ</name>
<evidence type="ECO:0000313" key="1">
    <source>
        <dbReference type="EMBL" id="GAG13730.1"/>
    </source>
</evidence>
<dbReference type="AlphaFoldDB" id="X0V6I7"/>
<protein>
    <submittedName>
        <fullName evidence="1">Uncharacterized protein</fullName>
    </submittedName>
</protein>
<comment type="caution">
    <text evidence="1">The sequence shown here is derived from an EMBL/GenBank/DDBJ whole genome shotgun (WGS) entry which is preliminary data.</text>
</comment>
<gene>
    <name evidence="1" type="ORF">S01H1_35888</name>
</gene>
<sequence>MIKQAFKGSASFNSNSTDPFQLDTVEMYEQSVTASACGNKIIDHVKILPVKTGVEVLDGDTKTIEFDKNSPLAPFLDSPNKVESFSTFEEKHLVNEFTKGNSFYRSFRP</sequence>